<evidence type="ECO:0000256" key="1">
    <source>
        <dbReference type="SAM" id="MobiDB-lite"/>
    </source>
</evidence>
<feature type="region of interest" description="Disordered" evidence="1">
    <location>
        <begin position="289"/>
        <end position="312"/>
    </location>
</feature>
<organism evidence="3 4">
    <name type="scientific">Weizmannia acidilactici</name>
    <dbReference type="NCBI Taxonomy" id="2607726"/>
    <lineage>
        <taxon>Bacteria</taxon>
        <taxon>Bacillati</taxon>
        <taxon>Bacillota</taxon>
        <taxon>Bacilli</taxon>
        <taxon>Bacillales</taxon>
        <taxon>Bacillaceae</taxon>
        <taxon>Heyndrickxia</taxon>
    </lineage>
</organism>
<feature type="domain" description="Cadherin-like beta-sandwich-like" evidence="2">
    <location>
        <begin position="198"/>
        <end position="281"/>
    </location>
</feature>
<feature type="region of interest" description="Disordered" evidence="1">
    <location>
        <begin position="63"/>
        <end position="110"/>
    </location>
</feature>
<dbReference type="EMBL" id="BKZQ01000030">
    <property type="protein sequence ID" value="GER70893.1"/>
    <property type="molecule type" value="Genomic_DNA"/>
</dbReference>
<gene>
    <name evidence="3" type="ORF">BpJC7_21960</name>
</gene>
<feature type="compositionally biased region" description="Polar residues" evidence="1">
    <location>
        <begin position="88"/>
        <end position="102"/>
    </location>
</feature>
<feature type="domain" description="Cadherin-like beta-sandwich-like" evidence="2">
    <location>
        <begin position="2"/>
        <end position="67"/>
    </location>
</feature>
<evidence type="ECO:0000313" key="3">
    <source>
        <dbReference type="EMBL" id="GER70893.1"/>
    </source>
</evidence>
<proteinExistence type="predicted"/>
<evidence type="ECO:0000259" key="2">
    <source>
        <dbReference type="Pfam" id="PF12733"/>
    </source>
</evidence>
<name>A0A5J4JFK3_9BACI</name>
<dbReference type="Proteomes" id="UP000391919">
    <property type="component" value="Unassembled WGS sequence"/>
</dbReference>
<feature type="compositionally biased region" description="Low complexity" evidence="1">
    <location>
        <begin position="289"/>
        <end position="299"/>
    </location>
</feature>
<accession>A0A5J4JFK3</accession>
<protein>
    <recommendedName>
        <fullName evidence="2">Cadherin-like beta-sandwich-like domain-containing protein</fullName>
    </recommendedName>
</protein>
<evidence type="ECO:0000313" key="4">
    <source>
        <dbReference type="Proteomes" id="UP000391919"/>
    </source>
</evidence>
<dbReference type="AlphaFoldDB" id="A0A5J4JFK3"/>
<comment type="caution">
    <text evidence="3">The sequence shown here is derived from an EMBL/GenBank/DDBJ whole genome shotgun (WGS) entry which is preliminary data.</text>
</comment>
<dbReference type="InterPro" id="IPR025883">
    <property type="entry name" value="Cadherin-like_domain"/>
</dbReference>
<reference evidence="3 4" key="1">
    <citation type="submission" date="2019-09" db="EMBL/GenBank/DDBJ databases">
        <title>Draft genome sequence of Bacillus sp. JC-7.</title>
        <authorList>
            <person name="Tanaka N."/>
            <person name="Shiwa Y."/>
            <person name="Fujita N."/>
            <person name="Tanasupawat S."/>
        </authorList>
    </citation>
    <scope>NUCLEOTIDE SEQUENCE [LARGE SCALE GENOMIC DNA]</scope>
    <source>
        <strain evidence="3 4">JC-7</strain>
    </source>
</reference>
<keyword evidence="4" id="KW-1185">Reference proteome</keyword>
<sequence>MTVPNSTSVLKITPKVKDSTASVKVNGIMYKSKAVSVKLPVEKTTISIIVTAENGEAKTYTLHVTRKDDEKPLNQGKQTGGTKAELPGSTSKQPGTKNTGASKQAGAGSEGIVKQGALAGKTASGMSEAWNQTSGGNSMASQALNKTAAGTAFKMAAAFSGKNSSLSAGTTALKTSAAVSVKNMGTKGSTAAVSKATLSSLTVSKGTWNKDFSKNEYTYHIKLATSLESVTITATPTYSGSTVSIRDSSAGKISIGKNEAEKVVSVVVTNGSERKTYVLVFKKKVTGTSTTVSDTGSTSARQADDASSSGTAQTRTAATAAFQTQQQQPSWWSKFVSSIESFFKSLFSFN</sequence>
<dbReference type="Pfam" id="PF12733">
    <property type="entry name" value="Cadherin-like"/>
    <property type="match status" value="2"/>
</dbReference>